<accession>A0A6A6DNP6</accession>
<feature type="compositionally biased region" description="Polar residues" evidence="1">
    <location>
        <begin position="177"/>
        <end position="189"/>
    </location>
</feature>
<evidence type="ECO:0000256" key="1">
    <source>
        <dbReference type="SAM" id="MobiDB-lite"/>
    </source>
</evidence>
<dbReference type="Proteomes" id="UP000800200">
    <property type="component" value="Unassembled WGS sequence"/>
</dbReference>
<name>A0A6A6DNP6_9PEZI</name>
<dbReference type="CDD" id="cd14688">
    <property type="entry name" value="bZIP_YAP"/>
    <property type="match status" value="1"/>
</dbReference>
<evidence type="ECO:0000313" key="2">
    <source>
        <dbReference type="EMBL" id="KAF2181174.1"/>
    </source>
</evidence>
<feature type="region of interest" description="Disordered" evidence="1">
    <location>
        <begin position="1"/>
        <end position="45"/>
    </location>
</feature>
<gene>
    <name evidence="2" type="ORF">K469DRAFT_752993</name>
</gene>
<dbReference type="PANTHER" id="PTHR37012">
    <property type="entry name" value="B-ZIP TRANSCRIPTION FACTOR (EUROFUNG)-RELATED"/>
    <property type="match status" value="1"/>
</dbReference>
<dbReference type="GO" id="GO:0003700">
    <property type="term" value="F:DNA-binding transcription factor activity"/>
    <property type="evidence" value="ECO:0007669"/>
    <property type="project" value="InterPro"/>
</dbReference>
<dbReference type="Pfam" id="PF11905">
    <property type="entry name" value="DUF3425"/>
    <property type="match status" value="1"/>
</dbReference>
<evidence type="ECO:0000313" key="3">
    <source>
        <dbReference type="Proteomes" id="UP000800200"/>
    </source>
</evidence>
<proteinExistence type="predicted"/>
<dbReference type="Gene3D" id="1.20.5.170">
    <property type="match status" value="1"/>
</dbReference>
<dbReference type="InterPro" id="IPR046347">
    <property type="entry name" value="bZIP_sf"/>
</dbReference>
<organism evidence="2 3">
    <name type="scientific">Zopfia rhizophila CBS 207.26</name>
    <dbReference type="NCBI Taxonomy" id="1314779"/>
    <lineage>
        <taxon>Eukaryota</taxon>
        <taxon>Fungi</taxon>
        <taxon>Dikarya</taxon>
        <taxon>Ascomycota</taxon>
        <taxon>Pezizomycotina</taxon>
        <taxon>Dothideomycetes</taxon>
        <taxon>Dothideomycetes incertae sedis</taxon>
        <taxon>Zopfiaceae</taxon>
        <taxon>Zopfia</taxon>
    </lineage>
</organism>
<feature type="compositionally biased region" description="Basic and acidic residues" evidence="1">
    <location>
        <begin position="1"/>
        <end position="13"/>
    </location>
</feature>
<dbReference type="AlphaFoldDB" id="A0A6A6DNP6"/>
<feature type="region of interest" description="Disordered" evidence="1">
    <location>
        <begin position="118"/>
        <end position="189"/>
    </location>
</feature>
<dbReference type="SUPFAM" id="SSF57959">
    <property type="entry name" value="Leucine zipper domain"/>
    <property type="match status" value="1"/>
</dbReference>
<dbReference type="EMBL" id="ML994654">
    <property type="protein sequence ID" value="KAF2181174.1"/>
    <property type="molecule type" value="Genomic_DNA"/>
</dbReference>
<dbReference type="InterPro" id="IPR021833">
    <property type="entry name" value="DUF3425"/>
</dbReference>
<protein>
    <recommendedName>
        <fullName evidence="4">BZIP domain-containing protein</fullName>
    </recommendedName>
</protein>
<dbReference type="PANTHER" id="PTHR37012:SF7">
    <property type="entry name" value="B-ZIP TRANSCRIPTION FACTOR (EUROFUNG)-RELATED"/>
    <property type="match status" value="1"/>
</dbReference>
<evidence type="ECO:0008006" key="4">
    <source>
        <dbReference type="Google" id="ProtNLM"/>
    </source>
</evidence>
<dbReference type="OrthoDB" id="5086080at2759"/>
<reference evidence="2" key="1">
    <citation type="journal article" date="2020" name="Stud. Mycol.">
        <title>101 Dothideomycetes genomes: a test case for predicting lifestyles and emergence of pathogens.</title>
        <authorList>
            <person name="Haridas S."/>
            <person name="Albert R."/>
            <person name="Binder M."/>
            <person name="Bloem J."/>
            <person name="Labutti K."/>
            <person name="Salamov A."/>
            <person name="Andreopoulos B."/>
            <person name="Baker S."/>
            <person name="Barry K."/>
            <person name="Bills G."/>
            <person name="Bluhm B."/>
            <person name="Cannon C."/>
            <person name="Castanera R."/>
            <person name="Culley D."/>
            <person name="Daum C."/>
            <person name="Ezra D."/>
            <person name="Gonzalez J."/>
            <person name="Henrissat B."/>
            <person name="Kuo A."/>
            <person name="Liang C."/>
            <person name="Lipzen A."/>
            <person name="Lutzoni F."/>
            <person name="Magnuson J."/>
            <person name="Mondo S."/>
            <person name="Nolan M."/>
            <person name="Ohm R."/>
            <person name="Pangilinan J."/>
            <person name="Park H.-J."/>
            <person name="Ramirez L."/>
            <person name="Alfaro M."/>
            <person name="Sun H."/>
            <person name="Tritt A."/>
            <person name="Yoshinaga Y."/>
            <person name="Zwiers L.-H."/>
            <person name="Turgeon B."/>
            <person name="Goodwin S."/>
            <person name="Spatafora J."/>
            <person name="Crous P."/>
            <person name="Grigoriev I."/>
        </authorList>
    </citation>
    <scope>NUCLEOTIDE SEQUENCE</scope>
    <source>
        <strain evidence="2">CBS 207.26</strain>
    </source>
</reference>
<sequence length="520" mass="58668">MPKRKSQEIHEQHDEPEESLPSKRAKSTKQSNISEQRARKRALDRVAQRTLREKTKKYIAHLEQTVEACRAGSDSDVVKELLGRNRDLYTQVETPRKIINDITAIVHPETLPDTLQEVVPRNRGNIPTSDPDQTRKRPVGIADRTPATSVDDEPNVEATTLDSVAGPAAERGPETAQVPSGENESNCQYPISVESSGPQFQECYPPWSGNESRAEMSPDQAMNMLSGHGDGEDLTAGAVDSRDSFNPSDSYSIDVPQIAPATPALAQNHVGLEHQEQLRGLWQLTNAIFSKIFWADSSQAREADIVQILREYDETLWKGFDLVNRLAIAYKNHYLIKYFLNSNPVNLRRMPEWQRPQPFSRTKKHPIGIYFFAWPGLRDRLLDEHPNIPMEDFAAAFQRHFRFDWPFSFEDTFYLDHQTGSYYPSPLFERYHKDLKYWTMDQAFFQKFPNVANDISAHTVAATSPEASGGSALVAISHECGEHQGINSSRVVDEPTVTFGGVDIPEHWVSQLMAGLPSGL</sequence>
<keyword evidence="3" id="KW-1185">Reference proteome</keyword>